<keyword evidence="2" id="KW-1185">Reference proteome</keyword>
<protein>
    <recommendedName>
        <fullName evidence="3">Reverse transcriptase domain-containing protein</fullName>
    </recommendedName>
</protein>
<evidence type="ECO:0000313" key="1">
    <source>
        <dbReference type="EMBL" id="KAL3271281.1"/>
    </source>
</evidence>
<dbReference type="AlphaFoldDB" id="A0ABD2MXW6"/>
<dbReference type="Proteomes" id="UP001516400">
    <property type="component" value="Unassembled WGS sequence"/>
</dbReference>
<name>A0ABD2MXW6_9CUCU</name>
<organism evidence="1 2">
    <name type="scientific">Cryptolaemus montrouzieri</name>
    <dbReference type="NCBI Taxonomy" id="559131"/>
    <lineage>
        <taxon>Eukaryota</taxon>
        <taxon>Metazoa</taxon>
        <taxon>Ecdysozoa</taxon>
        <taxon>Arthropoda</taxon>
        <taxon>Hexapoda</taxon>
        <taxon>Insecta</taxon>
        <taxon>Pterygota</taxon>
        <taxon>Neoptera</taxon>
        <taxon>Endopterygota</taxon>
        <taxon>Coleoptera</taxon>
        <taxon>Polyphaga</taxon>
        <taxon>Cucujiformia</taxon>
        <taxon>Coccinelloidea</taxon>
        <taxon>Coccinellidae</taxon>
        <taxon>Scymninae</taxon>
        <taxon>Scymnini</taxon>
        <taxon>Cryptolaemus</taxon>
    </lineage>
</organism>
<evidence type="ECO:0000313" key="2">
    <source>
        <dbReference type="Proteomes" id="UP001516400"/>
    </source>
</evidence>
<evidence type="ECO:0008006" key="3">
    <source>
        <dbReference type="Google" id="ProtNLM"/>
    </source>
</evidence>
<comment type="caution">
    <text evidence="1">The sequence shown here is derived from an EMBL/GenBank/DDBJ whole genome shotgun (WGS) entry which is preliminary data.</text>
</comment>
<accession>A0ABD2MXW6</accession>
<reference evidence="1 2" key="1">
    <citation type="journal article" date="2021" name="BMC Biol.">
        <title>Horizontally acquired antibacterial genes associated with adaptive radiation of ladybird beetles.</title>
        <authorList>
            <person name="Li H.S."/>
            <person name="Tang X.F."/>
            <person name="Huang Y.H."/>
            <person name="Xu Z.Y."/>
            <person name="Chen M.L."/>
            <person name="Du X.Y."/>
            <person name="Qiu B.Y."/>
            <person name="Chen P.T."/>
            <person name="Zhang W."/>
            <person name="Slipinski A."/>
            <person name="Escalona H.E."/>
            <person name="Waterhouse R.M."/>
            <person name="Zwick A."/>
            <person name="Pang H."/>
        </authorList>
    </citation>
    <scope>NUCLEOTIDE SEQUENCE [LARGE SCALE GENOMIC DNA]</scope>
    <source>
        <strain evidence="1">SYSU2018</strain>
    </source>
</reference>
<sequence length="90" mass="10225">MMYNGLAEMNVGEGCHIVAFADDVAVIVTAQNEEELMEMTNNAVTVDRSGGYIRQAYTQRGVWIDKDLSFKRHTEGPRGKQNLWSNRLEF</sequence>
<proteinExistence type="predicted"/>
<dbReference type="EMBL" id="JABFTP020000042">
    <property type="protein sequence ID" value="KAL3271281.1"/>
    <property type="molecule type" value="Genomic_DNA"/>
</dbReference>
<gene>
    <name evidence="1" type="ORF">HHI36_021771</name>
</gene>